<dbReference type="SMART" id="SM00291">
    <property type="entry name" value="ZnF_ZZ"/>
    <property type="match status" value="1"/>
</dbReference>
<feature type="coiled-coil region" evidence="5">
    <location>
        <begin position="62"/>
        <end position="103"/>
    </location>
</feature>
<protein>
    <recommendedName>
        <fullName evidence="7">ZZ-type domain-containing protein</fullName>
    </recommendedName>
</protein>
<keyword evidence="5" id="KW-0175">Coiled coil</keyword>
<dbReference type="EMBL" id="MCGO01000002">
    <property type="protein sequence ID" value="ORY53282.1"/>
    <property type="molecule type" value="Genomic_DNA"/>
</dbReference>
<keyword evidence="3" id="KW-0862">Zinc</keyword>
<feature type="domain" description="ZZ-type" evidence="7">
    <location>
        <begin position="309"/>
        <end position="368"/>
    </location>
</feature>
<dbReference type="PANTHER" id="PTHR22705:SF0">
    <property type="entry name" value="ZZ-TYPE ZINC FINGER-CONTAINING PROTEIN 3"/>
    <property type="match status" value="1"/>
</dbReference>
<evidence type="ECO:0000313" key="9">
    <source>
        <dbReference type="Proteomes" id="UP000193642"/>
    </source>
</evidence>
<evidence type="ECO:0000256" key="2">
    <source>
        <dbReference type="ARBA" id="ARBA00022771"/>
    </source>
</evidence>
<evidence type="ECO:0000256" key="4">
    <source>
        <dbReference type="PROSITE-ProRule" id="PRU00228"/>
    </source>
</evidence>
<evidence type="ECO:0000259" key="7">
    <source>
        <dbReference type="PROSITE" id="PS50135"/>
    </source>
</evidence>
<name>A0A1Y2D1X5_9FUNG</name>
<comment type="caution">
    <text evidence="8">The sequence shown here is derived from an EMBL/GenBank/DDBJ whole genome shotgun (WGS) entry which is preliminary data.</text>
</comment>
<reference evidence="8 9" key="1">
    <citation type="submission" date="2016-07" db="EMBL/GenBank/DDBJ databases">
        <title>Pervasive Adenine N6-methylation of Active Genes in Fungi.</title>
        <authorList>
            <consortium name="DOE Joint Genome Institute"/>
            <person name="Mondo S.J."/>
            <person name="Dannebaum R.O."/>
            <person name="Kuo R.C."/>
            <person name="Labutti K."/>
            <person name="Haridas S."/>
            <person name="Kuo A."/>
            <person name="Salamov A."/>
            <person name="Ahrendt S.R."/>
            <person name="Lipzen A."/>
            <person name="Sullivan W."/>
            <person name="Andreopoulos W.B."/>
            <person name="Clum A."/>
            <person name="Lindquist E."/>
            <person name="Daum C."/>
            <person name="Ramamoorthy G.K."/>
            <person name="Gryganskyi A."/>
            <person name="Culley D."/>
            <person name="Magnuson J.K."/>
            <person name="James T.Y."/>
            <person name="O'Malley M.A."/>
            <person name="Stajich J.E."/>
            <person name="Spatafora J.W."/>
            <person name="Visel A."/>
            <person name="Grigoriev I.V."/>
        </authorList>
    </citation>
    <scope>NUCLEOTIDE SEQUENCE [LARGE SCALE GENOMIC DNA]</scope>
    <source>
        <strain evidence="8 9">JEL800</strain>
    </source>
</reference>
<dbReference type="CDD" id="cd02249">
    <property type="entry name" value="ZZ"/>
    <property type="match status" value="1"/>
</dbReference>
<feature type="region of interest" description="Disordered" evidence="6">
    <location>
        <begin position="184"/>
        <end position="204"/>
    </location>
</feature>
<keyword evidence="9" id="KW-1185">Reference proteome</keyword>
<evidence type="ECO:0000256" key="1">
    <source>
        <dbReference type="ARBA" id="ARBA00022723"/>
    </source>
</evidence>
<sequence>MQYLGRKDLLDETMLKGMKKSGLIPWVGAARIPVHLRHIDEDCVGGQQGQVGEGGKGKAGEVEFIIAEMDEIQQDIELLNSTIAVLQNQLRQNELDVNHLKSLKEEALKDPASFVAKLKAKAVRIPTLQNIVAVPDVDIEKYKSKLTAAAAVSYPGNEGSVTDPSQRRRMDLFKPVHYSVFPPISSGAPADSNEAAPQPDVGTNKRSMWMMSEKISSMLQRLMKNDDPLGLSLLEHNSFAANMDRTSGSVYAENHIAKMEDSDSDVSDIDIDPALKNTDEYMELMKLKVIAKMRAKEQAGSVDRVEAVHHSYSCDSCQISPIVGIRWKCKDCPYETQVDLCNECIRTDFQTEIHKLDHDFEKILRPQEPWDE</sequence>
<dbReference type="PANTHER" id="PTHR22705">
    <property type="entry name" value="ZINC FINGER, ZZ DOMAIN CONTAINING 3"/>
    <property type="match status" value="1"/>
</dbReference>
<proteinExistence type="predicted"/>
<gene>
    <name evidence="8" type="ORF">BCR33DRAFT_761503</name>
</gene>
<dbReference type="SUPFAM" id="SSF57850">
    <property type="entry name" value="RING/U-box"/>
    <property type="match status" value="1"/>
</dbReference>
<dbReference type="GO" id="GO:0008270">
    <property type="term" value="F:zinc ion binding"/>
    <property type="evidence" value="ECO:0007669"/>
    <property type="project" value="UniProtKB-KW"/>
</dbReference>
<keyword evidence="2 4" id="KW-0863">Zinc-finger</keyword>
<dbReference type="Proteomes" id="UP000193642">
    <property type="component" value="Unassembled WGS sequence"/>
</dbReference>
<accession>A0A1Y2D1X5</accession>
<evidence type="ECO:0000256" key="3">
    <source>
        <dbReference type="ARBA" id="ARBA00022833"/>
    </source>
</evidence>
<keyword evidence="1" id="KW-0479">Metal-binding</keyword>
<evidence type="ECO:0000256" key="5">
    <source>
        <dbReference type="SAM" id="Coils"/>
    </source>
</evidence>
<dbReference type="Pfam" id="PF00569">
    <property type="entry name" value="ZZ"/>
    <property type="match status" value="1"/>
</dbReference>
<dbReference type="Gene3D" id="3.30.60.90">
    <property type="match status" value="1"/>
</dbReference>
<dbReference type="STRING" id="329046.A0A1Y2D1X5"/>
<evidence type="ECO:0000256" key="6">
    <source>
        <dbReference type="SAM" id="MobiDB-lite"/>
    </source>
</evidence>
<dbReference type="InterPro" id="IPR043145">
    <property type="entry name" value="Znf_ZZ_sf"/>
</dbReference>
<organism evidence="8 9">
    <name type="scientific">Rhizoclosmatium globosum</name>
    <dbReference type="NCBI Taxonomy" id="329046"/>
    <lineage>
        <taxon>Eukaryota</taxon>
        <taxon>Fungi</taxon>
        <taxon>Fungi incertae sedis</taxon>
        <taxon>Chytridiomycota</taxon>
        <taxon>Chytridiomycota incertae sedis</taxon>
        <taxon>Chytridiomycetes</taxon>
        <taxon>Chytridiales</taxon>
        <taxon>Chytriomycetaceae</taxon>
        <taxon>Rhizoclosmatium</taxon>
    </lineage>
</organism>
<dbReference type="OrthoDB" id="424753at2759"/>
<dbReference type="InterPro" id="IPR037830">
    <property type="entry name" value="ZZZ3"/>
</dbReference>
<dbReference type="AlphaFoldDB" id="A0A1Y2D1X5"/>
<dbReference type="PROSITE" id="PS50135">
    <property type="entry name" value="ZF_ZZ_2"/>
    <property type="match status" value="1"/>
</dbReference>
<evidence type="ECO:0000313" key="8">
    <source>
        <dbReference type="EMBL" id="ORY53282.1"/>
    </source>
</evidence>
<dbReference type="InterPro" id="IPR000433">
    <property type="entry name" value="Znf_ZZ"/>
</dbReference>